<evidence type="ECO:0000256" key="1">
    <source>
        <dbReference type="SAM" id="MobiDB-lite"/>
    </source>
</evidence>
<name>A0AAD1W9F1_PELCU</name>
<evidence type="ECO:0000313" key="2">
    <source>
        <dbReference type="EMBL" id="CAH2300736.1"/>
    </source>
</evidence>
<organism evidence="2 3">
    <name type="scientific">Pelobates cultripes</name>
    <name type="common">Western spadefoot toad</name>
    <dbReference type="NCBI Taxonomy" id="61616"/>
    <lineage>
        <taxon>Eukaryota</taxon>
        <taxon>Metazoa</taxon>
        <taxon>Chordata</taxon>
        <taxon>Craniata</taxon>
        <taxon>Vertebrata</taxon>
        <taxon>Euteleostomi</taxon>
        <taxon>Amphibia</taxon>
        <taxon>Batrachia</taxon>
        <taxon>Anura</taxon>
        <taxon>Pelobatoidea</taxon>
        <taxon>Pelobatidae</taxon>
        <taxon>Pelobates</taxon>
    </lineage>
</organism>
<dbReference type="EMBL" id="OW240917">
    <property type="protein sequence ID" value="CAH2300736.1"/>
    <property type="molecule type" value="Genomic_DNA"/>
</dbReference>
<dbReference type="Proteomes" id="UP001295444">
    <property type="component" value="Chromosome 06"/>
</dbReference>
<dbReference type="AlphaFoldDB" id="A0AAD1W9F1"/>
<gene>
    <name evidence="2" type="ORF">PECUL_23A059091</name>
</gene>
<keyword evidence="3" id="KW-1185">Reference proteome</keyword>
<accession>A0AAD1W9F1</accession>
<sequence length="78" mass="8597">MADYTETYSELLNVFSLGEETTDLPVTKVPAPKSPYPDTAPVATEVLKKHLADLQNTSYSNTTTTPPTYNRRSKGCND</sequence>
<reference evidence="2" key="1">
    <citation type="submission" date="2022-03" db="EMBL/GenBank/DDBJ databases">
        <authorList>
            <person name="Alioto T."/>
            <person name="Alioto T."/>
            <person name="Gomez Garrido J."/>
        </authorList>
    </citation>
    <scope>NUCLEOTIDE SEQUENCE</scope>
</reference>
<evidence type="ECO:0000313" key="3">
    <source>
        <dbReference type="Proteomes" id="UP001295444"/>
    </source>
</evidence>
<feature type="region of interest" description="Disordered" evidence="1">
    <location>
        <begin position="53"/>
        <end position="78"/>
    </location>
</feature>
<protein>
    <submittedName>
        <fullName evidence="2">Uncharacterized protein</fullName>
    </submittedName>
</protein>
<feature type="compositionally biased region" description="Low complexity" evidence="1">
    <location>
        <begin position="56"/>
        <end position="70"/>
    </location>
</feature>
<proteinExistence type="predicted"/>